<feature type="region of interest" description="Disordered" evidence="1">
    <location>
        <begin position="45"/>
        <end position="74"/>
    </location>
</feature>
<evidence type="ECO:0000313" key="2">
    <source>
        <dbReference type="EMBL" id="KAG1781970.1"/>
    </source>
</evidence>
<protein>
    <submittedName>
        <fullName evidence="2">Uncharacterized protein</fullName>
    </submittedName>
</protein>
<gene>
    <name evidence="2" type="ORF">EV702DRAFT_1068474</name>
</gene>
<reference evidence="2" key="1">
    <citation type="journal article" date="2020" name="New Phytol.">
        <title>Comparative genomics reveals dynamic genome evolution in host specialist ectomycorrhizal fungi.</title>
        <authorList>
            <person name="Lofgren L.A."/>
            <person name="Nguyen N.H."/>
            <person name="Vilgalys R."/>
            <person name="Ruytinx J."/>
            <person name="Liao H.L."/>
            <person name="Branco S."/>
            <person name="Kuo A."/>
            <person name="LaButti K."/>
            <person name="Lipzen A."/>
            <person name="Andreopoulos W."/>
            <person name="Pangilinan J."/>
            <person name="Riley R."/>
            <person name="Hundley H."/>
            <person name="Na H."/>
            <person name="Barry K."/>
            <person name="Grigoriev I.V."/>
            <person name="Stajich J.E."/>
            <person name="Kennedy P.G."/>
        </authorList>
    </citation>
    <scope>NUCLEOTIDE SEQUENCE</scope>
    <source>
        <strain evidence="2">DOB743</strain>
    </source>
</reference>
<evidence type="ECO:0000313" key="3">
    <source>
        <dbReference type="Proteomes" id="UP000714275"/>
    </source>
</evidence>
<keyword evidence="3" id="KW-1185">Reference proteome</keyword>
<proteinExistence type="predicted"/>
<accession>A0A9P7A591</accession>
<evidence type="ECO:0000256" key="1">
    <source>
        <dbReference type="SAM" id="MobiDB-lite"/>
    </source>
</evidence>
<organism evidence="2 3">
    <name type="scientific">Suillus placidus</name>
    <dbReference type="NCBI Taxonomy" id="48579"/>
    <lineage>
        <taxon>Eukaryota</taxon>
        <taxon>Fungi</taxon>
        <taxon>Dikarya</taxon>
        <taxon>Basidiomycota</taxon>
        <taxon>Agaricomycotina</taxon>
        <taxon>Agaricomycetes</taxon>
        <taxon>Agaricomycetidae</taxon>
        <taxon>Boletales</taxon>
        <taxon>Suillineae</taxon>
        <taxon>Suillaceae</taxon>
        <taxon>Suillus</taxon>
    </lineage>
</organism>
<sequence length="159" mass="18290">MPHCVFCGKVTTTPEGLKRHIVGCLECRTQYELMIEEVEAENLDDTPDVDFPHQDAAPGHVHPHPSPDMDDNPVLSKTHRVTVEEVEDEDGMSFTNNGRYFEPRTDAGWALHEGETSFEKYRTYQVDLRLRSRNAYEVANNFYFNEFIDGKMFCACVIK</sequence>
<name>A0A9P7A591_9AGAM</name>
<dbReference type="EMBL" id="JABBWD010000004">
    <property type="protein sequence ID" value="KAG1781970.1"/>
    <property type="molecule type" value="Genomic_DNA"/>
</dbReference>
<comment type="caution">
    <text evidence="2">The sequence shown here is derived from an EMBL/GenBank/DDBJ whole genome shotgun (WGS) entry which is preliminary data.</text>
</comment>
<dbReference type="OrthoDB" id="2687653at2759"/>
<dbReference type="AlphaFoldDB" id="A0A9P7A591"/>
<dbReference type="Proteomes" id="UP000714275">
    <property type="component" value="Unassembled WGS sequence"/>
</dbReference>